<comment type="subcellular location">
    <subcellularLocation>
        <location evidence="1">Endoplasmic reticulum membrane</location>
        <topology evidence="1">Multi-pass membrane protein</topology>
    </subcellularLocation>
</comment>
<dbReference type="GO" id="GO:0097250">
    <property type="term" value="P:mitochondrial respirasome assembly"/>
    <property type="evidence" value="ECO:0007669"/>
    <property type="project" value="InterPro"/>
</dbReference>
<dbReference type="Pfam" id="PF07019">
    <property type="entry name" value="EMC6"/>
    <property type="match status" value="1"/>
</dbReference>
<name>A0A6F9DQR7_9ASCI</name>
<evidence type="ECO:0000256" key="5">
    <source>
        <dbReference type="ARBA" id="ARBA00022989"/>
    </source>
</evidence>
<keyword evidence="5 7" id="KW-1133">Transmembrane helix</keyword>
<organism evidence="8">
    <name type="scientific">Phallusia mammillata</name>
    <dbReference type="NCBI Taxonomy" id="59560"/>
    <lineage>
        <taxon>Eukaryota</taxon>
        <taxon>Metazoa</taxon>
        <taxon>Chordata</taxon>
        <taxon>Tunicata</taxon>
        <taxon>Ascidiacea</taxon>
        <taxon>Phlebobranchia</taxon>
        <taxon>Ascidiidae</taxon>
        <taxon>Phallusia</taxon>
    </lineage>
</organism>
<evidence type="ECO:0000256" key="2">
    <source>
        <dbReference type="ARBA" id="ARBA00009436"/>
    </source>
</evidence>
<keyword evidence="3 7" id="KW-0812">Transmembrane</keyword>
<reference evidence="8" key="1">
    <citation type="submission" date="2020-04" db="EMBL/GenBank/DDBJ databases">
        <authorList>
            <person name="Neveu A P."/>
        </authorList>
    </citation>
    <scope>NUCLEOTIDE SEQUENCE</scope>
    <source>
        <tissue evidence="8">Whole embryo</tissue>
    </source>
</reference>
<evidence type="ECO:0000256" key="3">
    <source>
        <dbReference type="ARBA" id="ARBA00022692"/>
    </source>
</evidence>
<protein>
    <submittedName>
        <fullName evidence="8">Uncharacterized protein C20orf24 homolog</fullName>
    </submittedName>
</protein>
<evidence type="ECO:0000256" key="1">
    <source>
        <dbReference type="ARBA" id="ARBA00004477"/>
    </source>
</evidence>
<evidence type="ECO:0000256" key="7">
    <source>
        <dbReference type="SAM" id="Phobius"/>
    </source>
</evidence>
<dbReference type="PANTHER" id="PTHR12906">
    <property type="entry name" value="PROTEIN C20ORF24 RAB5-INTERACTING PROTEIN"/>
    <property type="match status" value="1"/>
</dbReference>
<dbReference type="GO" id="GO:0005739">
    <property type="term" value="C:mitochondrion"/>
    <property type="evidence" value="ECO:0007669"/>
    <property type="project" value="GOC"/>
</dbReference>
<keyword evidence="6 7" id="KW-0472">Membrane</keyword>
<dbReference type="EMBL" id="LR789518">
    <property type="protein sequence ID" value="CAB3265380.1"/>
    <property type="molecule type" value="mRNA"/>
</dbReference>
<dbReference type="GO" id="GO:0005789">
    <property type="term" value="C:endoplasmic reticulum membrane"/>
    <property type="evidence" value="ECO:0007669"/>
    <property type="project" value="UniProtKB-SubCell"/>
</dbReference>
<dbReference type="PANTHER" id="PTHR12906:SF0">
    <property type="entry name" value="GEL COMPLEX SUBUNIT OPTI"/>
    <property type="match status" value="1"/>
</dbReference>
<dbReference type="AlphaFoldDB" id="A0A6F9DQR7"/>
<evidence type="ECO:0000313" key="8">
    <source>
        <dbReference type="EMBL" id="CAB3265380.1"/>
    </source>
</evidence>
<keyword evidence="4" id="KW-0256">Endoplasmic reticulum</keyword>
<gene>
    <name evidence="8" type="primary">Rab5if</name>
</gene>
<feature type="transmembrane region" description="Helical" evidence="7">
    <location>
        <begin position="98"/>
        <end position="117"/>
    </location>
</feature>
<feature type="transmembrane region" description="Helical" evidence="7">
    <location>
        <begin position="45"/>
        <end position="78"/>
    </location>
</feature>
<comment type="similarity">
    <text evidence="2">Belongs to the EMC6 family.</text>
</comment>
<sequence>MGEAKVNYKIKEPSLFSKALKRGASWPEREDLLDVVYWSRQILSVLIGILWGTIPLVGIFAIILYVGITTVLLSLYVTEYQKQDIEEYGGFTELAKEGFMSAFASFLVAWIITYSALHFT</sequence>
<dbReference type="InterPro" id="IPR010742">
    <property type="entry name" value="RCAF1"/>
</dbReference>
<dbReference type="InterPro" id="IPR029008">
    <property type="entry name" value="EMC6-like"/>
</dbReference>
<evidence type="ECO:0000256" key="6">
    <source>
        <dbReference type="ARBA" id="ARBA00023136"/>
    </source>
</evidence>
<accession>A0A6F9DQR7</accession>
<evidence type="ECO:0000256" key="4">
    <source>
        <dbReference type="ARBA" id="ARBA00022824"/>
    </source>
</evidence>
<proteinExistence type="evidence at transcript level"/>